<accession>H6WYN5</accession>
<evidence type="ECO:0000313" key="1">
    <source>
        <dbReference type="EMBL" id="AFB84090.1"/>
    </source>
</evidence>
<dbReference type="EMBL" id="JQ340774">
    <property type="protein sequence ID" value="AFB84090.1"/>
    <property type="molecule type" value="Genomic_DNA"/>
</dbReference>
<sequence length="167" mass="18538">MMGKIMNKDAYRVSRRLIRENGMYALQWLTDDHAAIMDVLGSQLDDPLETRAAIVTYSTRAGLDCSVRKTATLDLLARFNDIKSNTQKVDSMDCVTEQPKTKTVTMYSAGNYDDMQEAAECCAVYTSTVPADTSNDVILAMADLARRALSEAETLCVMVDGIELEWC</sequence>
<dbReference type="GeneID" id="14014071"/>
<protein>
    <submittedName>
        <fullName evidence="1">Uncharacterized protein</fullName>
    </submittedName>
</protein>
<organism evidence="1 2">
    <name type="scientific">Hafnia phage Enc34</name>
    <dbReference type="NCBI Taxonomy" id="1150990"/>
    <lineage>
        <taxon>Viruses</taxon>
        <taxon>Duplodnaviria</taxon>
        <taxon>Heunggongvirae</taxon>
        <taxon>Uroviricota</taxon>
        <taxon>Caudoviricetes</taxon>
        <taxon>Casjensviridae</taxon>
        <taxon>Enchivirus</taxon>
        <taxon>Enchivirus Enc34</taxon>
    </lineage>
</organism>
<dbReference type="KEGG" id="vg:14014071"/>
<proteinExistence type="predicted"/>
<reference evidence="1 2" key="1">
    <citation type="journal article" date="2012" name="J. Virol.">
        <title>Complete Genome Sequence of the Enterobacter cancerogenus Bacteriophage Enc34.</title>
        <authorList>
            <person name="Kazaks A."/>
            <person name="Dislers A."/>
            <person name="Lipowsky G."/>
            <person name="Nikolajeva V."/>
            <person name="Tars K."/>
        </authorList>
    </citation>
    <scope>NUCLEOTIDE SEQUENCE [LARGE SCALE GENOMIC DNA]</scope>
</reference>
<dbReference type="OrthoDB" id="20399at10239"/>
<name>H6WYN5_9CAUD</name>
<evidence type="ECO:0000313" key="2">
    <source>
        <dbReference type="Proteomes" id="UP000008024"/>
    </source>
</evidence>
<dbReference type="RefSeq" id="YP_007007078.1">
    <property type="nucleotide sequence ID" value="NC_019524.2"/>
</dbReference>
<dbReference type="Proteomes" id="UP000008024">
    <property type="component" value="Segment"/>
</dbReference>
<keyword evidence="2" id="KW-1185">Reference proteome</keyword>